<keyword evidence="2" id="KW-1185">Reference proteome</keyword>
<feature type="non-terminal residue" evidence="1">
    <location>
        <position position="171"/>
    </location>
</feature>
<evidence type="ECO:0000313" key="1">
    <source>
        <dbReference type="EMBL" id="OAT03261.1"/>
    </source>
</evidence>
<proteinExistence type="predicted"/>
<dbReference type="Proteomes" id="UP000002038">
    <property type="component" value="Unassembled WGS sequence"/>
</dbReference>
<gene>
    <name evidence="1" type="ORF">BDBG_00001</name>
</gene>
<name>A0A179U8E1_BLAGS</name>
<protein>
    <submittedName>
        <fullName evidence="1">Uncharacterized protein</fullName>
    </submittedName>
</protein>
<dbReference type="RefSeq" id="XP_031575546.1">
    <property type="nucleotide sequence ID" value="XM_031719685.1"/>
</dbReference>
<accession>A0A179U8E1</accession>
<organism evidence="1 2">
    <name type="scientific">Blastomyces gilchristii (strain SLH14081)</name>
    <name type="common">Blastomyces dermatitidis</name>
    <dbReference type="NCBI Taxonomy" id="559298"/>
    <lineage>
        <taxon>Eukaryota</taxon>
        <taxon>Fungi</taxon>
        <taxon>Dikarya</taxon>
        <taxon>Ascomycota</taxon>
        <taxon>Pezizomycotina</taxon>
        <taxon>Eurotiomycetes</taxon>
        <taxon>Eurotiomycetidae</taxon>
        <taxon>Onygenales</taxon>
        <taxon>Ajellomycetaceae</taxon>
        <taxon>Blastomyces</taxon>
    </lineage>
</organism>
<feature type="non-terminal residue" evidence="1">
    <location>
        <position position="1"/>
    </location>
</feature>
<sequence length="171" mass="18878">YIIINSISSSSSYIFLTLFLLKSSHVDRSVFTDDSELNVESLIKNLKNTIMKKLSMSCVTESLTSLSTSSTASFPAALSQSSTLVSMSGSPASATPVPVILTPATPGFIISAFITSSPCFKKMLYRLNKSCFSRITSLLNSVEIIKDIHVFRNRNMNIVLFYTHKYETYTS</sequence>
<dbReference type="AlphaFoldDB" id="A0A179U8E1"/>
<reference evidence="2" key="1">
    <citation type="journal article" date="2015" name="PLoS Genet.">
        <title>The dynamic genome and transcriptome of the human fungal pathogen Blastomyces and close relative Emmonsia.</title>
        <authorList>
            <person name="Munoz J.F."/>
            <person name="Gauthier G.M."/>
            <person name="Desjardins C.A."/>
            <person name="Gallo J.E."/>
            <person name="Holder J."/>
            <person name="Sullivan T.D."/>
            <person name="Marty A.J."/>
            <person name="Carmen J.C."/>
            <person name="Chen Z."/>
            <person name="Ding L."/>
            <person name="Gujja S."/>
            <person name="Magrini V."/>
            <person name="Misas E."/>
            <person name="Mitreva M."/>
            <person name="Priest M."/>
            <person name="Saif S."/>
            <person name="Whiston E.A."/>
            <person name="Young S."/>
            <person name="Zeng Q."/>
            <person name="Goldman W.E."/>
            <person name="Mardis E.R."/>
            <person name="Taylor J.W."/>
            <person name="McEwen J.G."/>
            <person name="Clay O.K."/>
            <person name="Klein B.S."/>
            <person name="Cuomo C.A."/>
        </authorList>
    </citation>
    <scope>NUCLEOTIDE SEQUENCE [LARGE SCALE GENOMIC DNA]</scope>
    <source>
        <strain evidence="2">SLH14081</strain>
    </source>
</reference>
<dbReference type="EMBL" id="GG657448">
    <property type="protein sequence ID" value="OAT03261.1"/>
    <property type="molecule type" value="Genomic_DNA"/>
</dbReference>
<dbReference type="KEGG" id="bgh:BDBG_00001"/>
<dbReference type="VEuPathDB" id="FungiDB:BDBG_00001"/>
<dbReference type="GeneID" id="8507944"/>
<evidence type="ECO:0000313" key="2">
    <source>
        <dbReference type="Proteomes" id="UP000002038"/>
    </source>
</evidence>